<gene>
    <name evidence="7" type="ORF">N791_03995</name>
</gene>
<evidence type="ECO:0000256" key="5">
    <source>
        <dbReference type="SAM" id="SignalP"/>
    </source>
</evidence>
<dbReference type="InterPro" id="IPR000774">
    <property type="entry name" value="PPIase_FKBP_N"/>
</dbReference>
<proteinExistence type="inferred from homology"/>
<reference evidence="7 8" key="1">
    <citation type="submission" date="2013-08" db="EMBL/GenBank/DDBJ databases">
        <title>Genomic analysis of Lysobacter defluvii.</title>
        <authorList>
            <person name="Wang Q."/>
            <person name="Wang G."/>
        </authorList>
    </citation>
    <scope>NUCLEOTIDE SEQUENCE [LARGE SCALE GENOMIC DNA]</scope>
    <source>
        <strain evidence="7 8">IMMIB APB-9</strain>
    </source>
</reference>
<feature type="chain" id="PRO_5001966608" description="Peptidyl-prolyl cis-trans isomerase" evidence="5">
    <location>
        <begin position="23"/>
        <end position="229"/>
    </location>
</feature>
<dbReference type="EC" id="5.2.1.8" evidence="4"/>
<organism evidence="7 8">
    <name type="scientific">Lysobacter defluvii IMMIB APB-9 = DSM 18482</name>
    <dbReference type="NCBI Taxonomy" id="1385515"/>
    <lineage>
        <taxon>Bacteria</taxon>
        <taxon>Pseudomonadati</taxon>
        <taxon>Pseudomonadota</taxon>
        <taxon>Gammaproteobacteria</taxon>
        <taxon>Lysobacterales</taxon>
        <taxon>Lysobacteraceae</taxon>
        <taxon>Novilysobacter</taxon>
    </lineage>
</organism>
<name>A0A0A0M7I4_9GAMM</name>
<dbReference type="InterPro" id="IPR046357">
    <property type="entry name" value="PPIase_dom_sf"/>
</dbReference>
<comment type="caution">
    <text evidence="7">The sequence shown here is derived from an EMBL/GenBank/DDBJ whole genome shotgun (WGS) entry which is preliminary data.</text>
</comment>
<dbReference type="GO" id="GO:0006457">
    <property type="term" value="P:protein folding"/>
    <property type="evidence" value="ECO:0007669"/>
    <property type="project" value="InterPro"/>
</dbReference>
<dbReference type="GO" id="GO:0003755">
    <property type="term" value="F:peptidyl-prolyl cis-trans isomerase activity"/>
    <property type="evidence" value="ECO:0007669"/>
    <property type="project" value="UniProtKB-UniRule"/>
</dbReference>
<dbReference type="Pfam" id="PF00254">
    <property type="entry name" value="FKBP_C"/>
    <property type="match status" value="1"/>
</dbReference>
<comment type="catalytic activity">
    <reaction evidence="1 3 4">
        <text>[protein]-peptidylproline (omega=180) = [protein]-peptidylproline (omega=0)</text>
        <dbReference type="Rhea" id="RHEA:16237"/>
        <dbReference type="Rhea" id="RHEA-COMP:10747"/>
        <dbReference type="Rhea" id="RHEA-COMP:10748"/>
        <dbReference type="ChEBI" id="CHEBI:83833"/>
        <dbReference type="ChEBI" id="CHEBI:83834"/>
        <dbReference type="EC" id="5.2.1.8"/>
    </reaction>
</comment>
<protein>
    <recommendedName>
        <fullName evidence="4">Peptidyl-prolyl cis-trans isomerase</fullName>
        <ecNumber evidence="4">5.2.1.8</ecNumber>
    </recommendedName>
</protein>
<keyword evidence="8" id="KW-1185">Reference proteome</keyword>
<evidence type="ECO:0000259" key="6">
    <source>
        <dbReference type="PROSITE" id="PS50059"/>
    </source>
</evidence>
<feature type="signal peptide" evidence="5">
    <location>
        <begin position="1"/>
        <end position="22"/>
    </location>
</feature>
<dbReference type="Pfam" id="PF01346">
    <property type="entry name" value="FKBP_N"/>
    <property type="match status" value="1"/>
</dbReference>
<dbReference type="Gene3D" id="1.10.287.460">
    <property type="entry name" value="Peptidyl-prolyl cis-trans isomerase, FKBP-type, N-terminal domain"/>
    <property type="match status" value="1"/>
</dbReference>
<evidence type="ECO:0000256" key="3">
    <source>
        <dbReference type="PROSITE-ProRule" id="PRU00277"/>
    </source>
</evidence>
<dbReference type="InterPro" id="IPR001179">
    <property type="entry name" value="PPIase_FKBP_dom"/>
</dbReference>
<evidence type="ECO:0000256" key="4">
    <source>
        <dbReference type="RuleBase" id="RU003915"/>
    </source>
</evidence>
<evidence type="ECO:0000256" key="2">
    <source>
        <dbReference type="ARBA" id="ARBA00023110"/>
    </source>
</evidence>
<keyword evidence="2 3" id="KW-0697">Rotamase</keyword>
<dbReference type="PROSITE" id="PS50059">
    <property type="entry name" value="FKBP_PPIASE"/>
    <property type="match status" value="1"/>
</dbReference>
<dbReference type="InterPro" id="IPR036944">
    <property type="entry name" value="PPIase_FKBP_N_sf"/>
</dbReference>
<dbReference type="SUPFAM" id="SSF54534">
    <property type="entry name" value="FKBP-like"/>
    <property type="match status" value="1"/>
</dbReference>
<keyword evidence="3 4" id="KW-0413">Isomerase</keyword>
<dbReference type="OrthoDB" id="9814548at2"/>
<comment type="similarity">
    <text evidence="4">Belongs to the FKBP-type PPIase family.</text>
</comment>
<keyword evidence="5" id="KW-0732">Signal</keyword>
<accession>A0A0A0M7I4</accession>
<feature type="domain" description="PPIase FKBP-type" evidence="6">
    <location>
        <begin position="142"/>
        <end position="229"/>
    </location>
</feature>
<dbReference type="AlphaFoldDB" id="A0A0A0M7I4"/>
<evidence type="ECO:0000313" key="8">
    <source>
        <dbReference type="Proteomes" id="UP000030003"/>
    </source>
</evidence>
<evidence type="ECO:0000256" key="1">
    <source>
        <dbReference type="ARBA" id="ARBA00000971"/>
    </source>
</evidence>
<dbReference type="eggNOG" id="COG0545">
    <property type="taxonomic scope" value="Bacteria"/>
</dbReference>
<dbReference type="STRING" id="1385515.GCA_000423325_00535"/>
<evidence type="ECO:0000313" key="7">
    <source>
        <dbReference type="EMBL" id="KGO98199.1"/>
    </source>
</evidence>
<dbReference type="Gene3D" id="3.10.50.40">
    <property type="match status" value="1"/>
</dbReference>
<dbReference type="RefSeq" id="WP_027069052.1">
    <property type="nucleotide sequence ID" value="NZ_AUHT01000005.1"/>
</dbReference>
<dbReference type="EMBL" id="AVBH01000114">
    <property type="protein sequence ID" value="KGO98199.1"/>
    <property type="molecule type" value="Genomic_DNA"/>
</dbReference>
<sequence>MKLRLIAVALAATTLASAPALAQDTSTERGQLSYALGYDLGRNAAETGESLDVEAIVKGLREGFARQEPTVPVEQLRTAVQNMQQRQAAKARADWERASAENKTRSDAFIAENRGKSGVQVLPSGGQYRILETGNGAKPTAESTVQLEIAGPFPWGERPQGEAAQARPTPAMPMSQIELPAMREALMQMPAGSKWEITLAPEQAYGADPRTGFPPNVAVQFEIKLVSVQ</sequence>
<dbReference type="Proteomes" id="UP000030003">
    <property type="component" value="Unassembled WGS sequence"/>
</dbReference>